<accession>A0A6A6VCG9</accession>
<proteinExistence type="predicted"/>
<name>A0A6A6VCG9_9PLEO</name>
<protein>
    <submittedName>
        <fullName evidence="2">Uncharacterized protein</fullName>
    </submittedName>
</protein>
<dbReference type="AlphaFoldDB" id="A0A6A6VCG9"/>
<reference evidence="2" key="1">
    <citation type="journal article" date="2020" name="Stud. Mycol.">
        <title>101 Dothideomycetes genomes: a test case for predicting lifestyles and emergence of pathogens.</title>
        <authorList>
            <person name="Haridas S."/>
            <person name="Albert R."/>
            <person name="Binder M."/>
            <person name="Bloem J."/>
            <person name="Labutti K."/>
            <person name="Salamov A."/>
            <person name="Andreopoulos B."/>
            <person name="Baker S."/>
            <person name="Barry K."/>
            <person name="Bills G."/>
            <person name="Bluhm B."/>
            <person name="Cannon C."/>
            <person name="Castanera R."/>
            <person name="Culley D."/>
            <person name="Daum C."/>
            <person name="Ezra D."/>
            <person name="Gonzalez J."/>
            <person name="Henrissat B."/>
            <person name="Kuo A."/>
            <person name="Liang C."/>
            <person name="Lipzen A."/>
            <person name="Lutzoni F."/>
            <person name="Magnuson J."/>
            <person name="Mondo S."/>
            <person name="Nolan M."/>
            <person name="Ohm R."/>
            <person name="Pangilinan J."/>
            <person name="Park H.-J."/>
            <person name="Ramirez L."/>
            <person name="Alfaro M."/>
            <person name="Sun H."/>
            <person name="Tritt A."/>
            <person name="Yoshinaga Y."/>
            <person name="Zwiers L.-H."/>
            <person name="Turgeon B."/>
            <person name="Goodwin S."/>
            <person name="Spatafora J."/>
            <person name="Crous P."/>
            <person name="Grigoriev I."/>
        </authorList>
    </citation>
    <scope>NUCLEOTIDE SEQUENCE</scope>
    <source>
        <strain evidence="2">CBS 119925</strain>
    </source>
</reference>
<organism evidence="2 3">
    <name type="scientific">Sporormia fimetaria CBS 119925</name>
    <dbReference type="NCBI Taxonomy" id="1340428"/>
    <lineage>
        <taxon>Eukaryota</taxon>
        <taxon>Fungi</taxon>
        <taxon>Dikarya</taxon>
        <taxon>Ascomycota</taxon>
        <taxon>Pezizomycotina</taxon>
        <taxon>Dothideomycetes</taxon>
        <taxon>Pleosporomycetidae</taxon>
        <taxon>Pleosporales</taxon>
        <taxon>Sporormiaceae</taxon>
        <taxon>Sporormia</taxon>
    </lineage>
</organism>
<gene>
    <name evidence="2" type="ORF">M011DRAFT_526394</name>
</gene>
<sequence length="183" mass="19662">MPTTVSMNLAPVDSLTSTILVTLSQSGLEFYLAGVITVYSRPWCVTCMSTDGKETGVRLSRAPSPQLSQLAFVLGSPCAIAPSQLQVKDLHAFVHRLRIGSSHVLTSKGEFFGSEAMGQHTCPEDVTVVYECAATSEWKHASESILWPISTPYLDYSSQTGPGEQILAPQEESNRPNAGVDTG</sequence>
<evidence type="ECO:0000313" key="2">
    <source>
        <dbReference type="EMBL" id="KAF2747409.1"/>
    </source>
</evidence>
<feature type="region of interest" description="Disordered" evidence="1">
    <location>
        <begin position="160"/>
        <end position="183"/>
    </location>
</feature>
<evidence type="ECO:0000256" key="1">
    <source>
        <dbReference type="SAM" id="MobiDB-lite"/>
    </source>
</evidence>
<dbReference type="Proteomes" id="UP000799440">
    <property type="component" value="Unassembled WGS sequence"/>
</dbReference>
<evidence type="ECO:0000313" key="3">
    <source>
        <dbReference type="Proteomes" id="UP000799440"/>
    </source>
</evidence>
<keyword evidence="3" id="KW-1185">Reference proteome</keyword>
<dbReference type="EMBL" id="MU006573">
    <property type="protein sequence ID" value="KAF2747409.1"/>
    <property type="molecule type" value="Genomic_DNA"/>
</dbReference>